<name>A0A2H3JY75_WOLCO</name>
<protein>
    <recommendedName>
        <fullName evidence="3">Protein kinase domain-containing protein</fullName>
    </recommendedName>
</protein>
<sequence>MRVYGLSVRESVSLTIWKPKEELLLSVEKGKRTRDVLQSRIWVAKGQLDAVATKAEPSERVNDLIGEADEGQAGKGLVHVIVQINAPSQPPTQDAVSFAQQRRQFFVNNPKSSPSSESYPENFHIAQQSETSAVFCGRPFGATTPPSLLDETLCKLRYDITNITPSPTDKRCFQSLHETASLTFEHEGERQVAFTDVLIKGDITPNELRRRHTWASYDTGNFHVRVLGYHVLFYIQNVKHEVCASDSDPYVQAARYYLEQVRDFMEHCTRANEEMMMNFPAILALHFGPYLAIAAAAYTNKVIVEHLACIPLHMHSTNLAEIQAGERVLAALRVALPALRDQYLHAPDNARPRADFPFRDFYEDGNGRRHYFIYEKAIDEKRVFRVHLKDDPERTLCVKFSVRYSEAAHRAASDLNLAPALCAVNKVFDWYMIVMEDMSAEYTTLFNLRYCRSVATSRLEEAQKEVIAKLGSLHERGFVHGDARDANVLVRNEDAPGERPYVLLVDWDWAGSASDATYPPTISRIGIPRPFDALGGERIIPEHDMWMAECLLAV</sequence>
<dbReference type="Proteomes" id="UP000218811">
    <property type="component" value="Unassembled WGS sequence"/>
</dbReference>
<dbReference type="AlphaFoldDB" id="A0A2H3JY75"/>
<gene>
    <name evidence="1" type="ORF">WOLCODRAFT_102647</name>
</gene>
<dbReference type="SUPFAM" id="SSF56112">
    <property type="entry name" value="Protein kinase-like (PK-like)"/>
    <property type="match status" value="1"/>
</dbReference>
<dbReference type="InterPro" id="IPR011009">
    <property type="entry name" value="Kinase-like_dom_sf"/>
</dbReference>
<proteinExistence type="predicted"/>
<accession>A0A2H3JY75</accession>
<evidence type="ECO:0000313" key="2">
    <source>
        <dbReference type="Proteomes" id="UP000218811"/>
    </source>
</evidence>
<keyword evidence="2" id="KW-1185">Reference proteome</keyword>
<evidence type="ECO:0008006" key="3">
    <source>
        <dbReference type="Google" id="ProtNLM"/>
    </source>
</evidence>
<organism evidence="1 2">
    <name type="scientific">Wolfiporia cocos (strain MD-104)</name>
    <name type="common">Brown rot fungus</name>
    <dbReference type="NCBI Taxonomy" id="742152"/>
    <lineage>
        <taxon>Eukaryota</taxon>
        <taxon>Fungi</taxon>
        <taxon>Dikarya</taxon>
        <taxon>Basidiomycota</taxon>
        <taxon>Agaricomycotina</taxon>
        <taxon>Agaricomycetes</taxon>
        <taxon>Polyporales</taxon>
        <taxon>Phaeolaceae</taxon>
        <taxon>Wolfiporia</taxon>
    </lineage>
</organism>
<dbReference type="EMBL" id="KB468135">
    <property type="protein sequence ID" value="PCH42818.1"/>
    <property type="molecule type" value="Genomic_DNA"/>
</dbReference>
<dbReference type="OrthoDB" id="2753408at2759"/>
<dbReference type="OMA" id="HCTRANE"/>
<evidence type="ECO:0000313" key="1">
    <source>
        <dbReference type="EMBL" id="PCH42818.1"/>
    </source>
</evidence>
<reference evidence="1 2" key="1">
    <citation type="journal article" date="2012" name="Science">
        <title>The Paleozoic origin of enzymatic lignin decomposition reconstructed from 31 fungal genomes.</title>
        <authorList>
            <person name="Floudas D."/>
            <person name="Binder M."/>
            <person name="Riley R."/>
            <person name="Barry K."/>
            <person name="Blanchette R.A."/>
            <person name="Henrissat B."/>
            <person name="Martinez A.T."/>
            <person name="Otillar R."/>
            <person name="Spatafora J.W."/>
            <person name="Yadav J.S."/>
            <person name="Aerts A."/>
            <person name="Benoit I."/>
            <person name="Boyd A."/>
            <person name="Carlson A."/>
            <person name="Copeland A."/>
            <person name="Coutinho P.M."/>
            <person name="de Vries R.P."/>
            <person name="Ferreira P."/>
            <person name="Findley K."/>
            <person name="Foster B."/>
            <person name="Gaskell J."/>
            <person name="Glotzer D."/>
            <person name="Gorecki P."/>
            <person name="Heitman J."/>
            <person name="Hesse C."/>
            <person name="Hori C."/>
            <person name="Igarashi K."/>
            <person name="Jurgens J.A."/>
            <person name="Kallen N."/>
            <person name="Kersten P."/>
            <person name="Kohler A."/>
            <person name="Kuees U."/>
            <person name="Kumar T.K.A."/>
            <person name="Kuo A."/>
            <person name="LaButti K."/>
            <person name="Larrondo L.F."/>
            <person name="Lindquist E."/>
            <person name="Ling A."/>
            <person name="Lombard V."/>
            <person name="Lucas S."/>
            <person name="Lundell T."/>
            <person name="Martin R."/>
            <person name="McLaughlin D.J."/>
            <person name="Morgenstern I."/>
            <person name="Morin E."/>
            <person name="Murat C."/>
            <person name="Nagy L.G."/>
            <person name="Nolan M."/>
            <person name="Ohm R.A."/>
            <person name="Patyshakuliyeva A."/>
            <person name="Rokas A."/>
            <person name="Ruiz-Duenas F.J."/>
            <person name="Sabat G."/>
            <person name="Salamov A."/>
            <person name="Samejima M."/>
            <person name="Schmutz J."/>
            <person name="Slot J.C."/>
            <person name="St John F."/>
            <person name="Stenlid J."/>
            <person name="Sun H."/>
            <person name="Sun S."/>
            <person name="Syed K."/>
            <person name="Tsang A."/>
            <person name="Wiebenga A."/>
            <person name="Young D."/>
            <person name="Pisabarro A."/>
            <person name="Eastwood D.C."/>
            <person name="Martin F."/>
            <person name="Cullen D."/>
            <person name="Grigoriev I.V."/>
            <person name="Hibbett D.S."/>
        </authorList>
    </citation>
    <scope>NUCLEOTIDE SEQUENCE [LARGE SCALE GENOMIC DNA]</scope>
    <source>
        <strain evidence="1 2">MD-104</strain>
    </source>
</reference>